<proteinExistence type="predicted"/>
<dbReference type="GO" id="GO:0005975">
    <property type="term" value="P:carbohydrate metabolic process"/>
    <property type="evidence" value="ECO:0007669"/>
    <property type="project" value="InterPro"/>
</dbReference>
<dbReference type="InterPro" id="IPR008928">
    <property type="entry name" value="6-hairpin_glycosidase_sf"/>
</dbReference>
<sequence length="742" mass="85332">MNTTTKCTRPQYACTNEKLKLIGSIDGYFPDFGHHLENEMGGLWLYPIKVLDGFWMHFIDHTAKTVSCYMQADEFKNFPHKNEFYYNHGLGHTTVVAKRTQIAPEGSLGVVVTYEFKNEGKEACECSTAFLARVNLRPLWLAEEINVFDGTEDEIKYFENENMFVAKDNRNPWYAALSCSVAPDDTRMGQFYGPENTTGNGVSCEYTHHFTLQPGEGKTLKFYIAGSFRKEEKAVSECKKLQQEKDFEQEKEKKYEDLYKVANLEIEDKNFENIYKWVKVNTDWLTLDIEEYGRGIIAGLPEYPWWFGCDSFYTLQGVLCMGDYKLCRDTLSLIHDYSVKYNGNGRIVHEILPNGHCPNYGNTQETAHFVTMVWKYYEWTKDQSLLDETLPYIKKCITWLQEQDDDNDYFPSGYGIIEIAGLNMEMIDTAVYTCEAYDCYSKICTLYGETEESEKFAKLSEDSKEQINKELWDDRAGLYCDAFASYETIEKKKDVIDGMLKEAKCDHVREYMQLLLDERKEDGNKERGWLLNRNWVINTPMEIGIAPIDKANRALEIMSTDEFIGEYGMYLNSLSQFATMTISTGVMAVSQAMYGFSDEALRLIKKIFKTFGMATPGSISEMSPDYGCFTQAWTTYSVMLPIVRFFFGICPSAVENKIYLNPCMPSEWTKASLGDVKVLDGSISISYEREGSQVKLNIKNNTDYPIVLKGRNNIIVNGQEFNEQEISQSEVEIVYDIKESSK</sequence>
<name>A0A1M7LXW8_9FIRM</name>
<keyword evidence="4" id="KW-1185">Reference proteome</keyword>
<protein>
    <recommendedName>
        <fullName evidence="2">Alpha-L-rhamnosidase six-hairpin glycosidase domain-containing protein</fullName>
    </recommendedName>
</protein>
<dbReference type="RefSeq" id="WP_073289689.1">
    <property type="nucleotide sequence ID" value="NZ_FRCP01000018.1"/>
</dbReference>
<organism evidence="3 4">
    <name type="scientific">Anaerosporobacter mobilis DSM 15930</name>
    <dbReference type="NCBI Taxonomy" id="1120996"/>
    <lineage>
        <taxon>Bacteria</taxon>
        <taxon>Bacillati</taxon>
        <taxon>Bacillota</taxon>
        <taxon>Clostridia</taxon>
        <taxon>Lachnospirales</taxon>
        <taxon>Lachnospiraceae</taxon>
        <taxon>Anaerosporobacter</taxon>
    </lineage>
</organism>
<reference evidence="3 4" key="1">
    <citation type="submission" date="2016-11" db="EMBL/GenBank/DDBJ databases">
        <authorList>
            <person name="Jaros S."/>
            <person name="Januszkiewicz K."/>
            <person name="Wedrychowicz H."/>
        </authorList>
    </citation>
    <scope>NUCLEOTIDE SEQUENCE [LARGE SCALE GENOMIC DNA]</scope>
    <source>
        <strain evidence="3 4">DSM 15930</strain>
    </source>
</reference>
<dbReference type="Pfam" id="PF17389">
    <property type="entry name" value="Bac_rhamnosid6H"/>
    <property type="match status" value="1"/>
</dbReference>
<dbReference type="AlphaFoldDB" id="A0A1M7LXW8"/>
<dbReference type="InterPro" id="IPR035396">
    <property type="entry name" value="Bac_rhamnosid6H"/>
</dbReference>
<dbReference type="InterPro" id="IPR012341">
    <property type="entry name" value="6hp_glycosidase-like_sf"/>
</dbReference>
<evidence type="ECO:0000256" key="1">
    <source>
        <dbReference type="SAM" id="Coils"/>
    </source>
</evidence>
<evidence type="ECO:0000313" key="4">
    <source>
        <dbReference type="Proteomes" id="UP000184038"/>
    </source>
</evidence>
<dbReference type="STRING" id="1120996.SAMN02746066_03493"/>
<dbReference type="Proteomes" id="UP000184038">
    <property type="component" value="Unassembled WGS sequence"/>
</dbReference>
<dbReference type="EMBL" id="FRCP01000018">
    <property type="protein sequence ID" value="SHM83043.1"/>
    <property type="molecule type" value="Genomic_DNA"/>
</dbReference>
<accession>A0A1M7LXW8</accession>
<dbReference type="SUPFAM" id="SSF48208">
    <property type="entry name" value="Six-hairpin glycosidases"/>
    <property type="match status" value="1"/>
</dbReference>
<dbReference type="Gene3D" id="1.50.10.10">
    <property type="match status" value="1"/>
</dbReference>
<gene>
    <name evidence="3" type="ORF">SAMN02746066_03493</name>
</gene>
<feature type="coiled-coil region" evidence="1">
    <location>
        <begin position="231"/>
        <end position="258"/>
    </location>
</feature>
<feature type="domain" description="Alpha-L-rhamnosidase six-hairpin glycosidase" evidence="2">
    <location>
        <begin position="342"/>
        <end position="479"/>
    </location>
</feature>
<evidence type="ECO:0000259" key="2">
    <source>
        <dbReference type="Pfam" id="PF17389"/>
    </source>
</evidence>
<keyword evidence="1" id="KW-0175">Coiled coil</keyword>
<evidence type="ECO:0000313" key="3">
    <source>
        <dbReference type="EMBL" id="SHM83043.1"/>
    </source>
</evidence>